<evidence type="ECO:0000313" key="2">
    <source>
        <dbReference type="EMBL" id="CAL8139714.1"/>
    </source>
</evidence>
<evidence type="ECO:0000259" key="1">
    <source>
        <dbReference type="SMART" id="SM00587"/>
    </source>
</evidence>
<evidence type="ECO:0000313" key="3">
    <source>
        <dbReference type="Proteomes" id="UP001642540"/>
    </source>
</evidence>
<dbReference type="SUPFAM" id="SSF56112">
    <property type="entry name" value="Protein kinase-like (PK-like)"/>
    <property type="match status" value="1"/>
</dbReference>
<protein>
    <recommendedName>
        <fullName evidence="1">CHK kinase-like domain-containing protein</fullName>
    </recommendedName>
</protein>
<dbReference type="Gene3D" id="3.90.1200.10">
    <property type="match status" value="1"/>
</dbReference>
<dbReference type="InterPro" id="IPR011009">
    <property type="entry name" value="Kinase-like_dom_sf"/>
</dbReference>
<feature type="domain" description="CHK kinase-like" evidence="1">
    <location>
        <begin position="150"/>
        <end position="358"/>
    </location>
</feature>
<comment type="caution">
    <text evidence="2">The sequence shown here is derived from an EMBL/GenBank/DDBJ whole genome shotgun (WGS) entry which is preliminary data.</text>
</comment>
<proteinExistence type="predicted"/>
<dbReference type="InterPro" id="IPR004119">
    <property type="entry name" value="EcKL"/>
</dbReference>
<dbReference type="EMBL" id="CAXLJM020000129">
    <property type="protein sequence ID" value="CAL8139714.1"/>
    <property type="molecule type" value="Genomic_DNA"/>
</dbReference>
<name>A0ABP1RZZ2_9HEXA</name>
<dbReference type="PANTHER" id="PTHR11012:SF30">
    <property type="entry name" value="PROTEIN KINASE-LIKE DOMAIN-CONTAINING"/>
    <property type="match status" value="1"/>
</dbReference>
<keyword evidence="3" id="KW-1185">Reference proteome</keyword>
<accession>A0ABP1RZZ2</accession>
<dbReference type="Proteomes" id="UP001642540">
    <property type="component" value="Unassembled WGS sequence"/>
</dbReference>
<dbReference type="InterPro" id="IPR015897">
    <property type="entry name" value="CHK_kinase-like"/>
</dbReference>
<sequence length="468" mass="54067">MLSLHAQRNGMHNLCNIQHIWIFTETCIQTHLDNTFEIPEESVIKSIAENALKLKQANLSVDTVTNITVRHIEHPVNDGIIMDFLVKVSSSDDYFPVSVLIKKVTTSSSSIELQAYSTLFKDLQPVTMLNQRGNLYSLIPRPFMTQKQTIFLENLASSGFHSVERKSLFSLDFSHCLLAVETLAKFHASSYFLRRQLGLKGKGKLEMLQKYPFLSQGASAYSQKQHSKLGVIYENAFELACKLIESENPSLAFKLRRKVDPASVFDKVVTLLEDEKYENDDFYVVCHGNFHSENLLFKYDRNEPIECRISNLDSIFFGPLASDLALFLLTCTNFKFRSEFEEKLLAFYCDAFEEQLLARYNSNPLPDFDIEEFHRKLERQYMKMLEFGFYNACILLPIMLFQYNNPVNKFKGNEVHSIPNLLQENCLSTLFVNRDKGSEFENFMLNSSFLKERLVEILKQLAKCRVLL</sequence>
<dbReference type="Pfam" id="PF02958">
    <property type="entry name" value="EcKL"/>
    <property type="match status" value="1"/>
</dbReference>
<reference evidence="2 3" key="1">
    <citation type="submission" date="2024-08" db="EMBL/GenBank/DDBJ databases">
        <authorList>
            <person name="Cucini C."/>
            <person name="Frati F."/>
        </authorList>
    </citation>
    <scope>NUCLEOTIDE SEQUENCE [LARGE SCALE GENOMIC DNA]</scope>
</reference>
<dbReference type="PANTHER" id="PTHR11012">
    <property type="entry name" value="PROTEIN KINASE-LIKE DOMAIN-CONTAINING"/>
    <property type="match status" value="1"/>
</dbReference>
<organism evidence="2 3">
    <name type="scientific">Orchesella dallaii</name>
    <dbReference type="NCBI Taxonomy" id="48710"/>
    <lineage>
        <taxon>Eukaryota</taxon>
        <taxon>Metazoa</taxon>
        <taxon>Ecdysozoa</taxon>
        <taxon>Arthropoda</taxon>
        <taxon>Hexapoda</taxon>
        <taxon>Collembola</taxon>
        <taxon>Entomobryomorpha</taxon>
        <taxon>Entomobryoidea</taxon>
        <taxon>Orchesellidae</taxon>
        <taxon>Orchesellinae</taxon>
        <taxon>Orchesella</taxon>
    </lineage>
</organism>
<dbReference type="SMART" id="SM00587">
    <property type="entry name" value="CHK"/>
    <property type="match status" value="1"/>
</dbReference>
<gene>
    <name evidence="2" type="ORF">ODALV1_LOCUS27960</name>
</gene>